<evidence type="ECO:0000256" key="1">
    <source>
        <dbReference type="ARBA" id="ARBA00022723"/>
    </source>
</evidence>
<keyword evidence="1" id="KW-0479">Metal-binding</keyword>
<gene>
    <name evidence="5" type="ORF">EDC28_101124</name>
</gene>
<dbReference type="NCBIfam" id="TIGR01486">
    <property type="entry name" value="HAD-SF-IIB-MPGP"/>
    <property type="match status" value="1"/>
</dbReference>
<keyword evidence="3" id="KW-0460">Magnesium</keyword>
<dbReference type="STRING" id="584787.GCA_001247655_01715"/>
<keyword evidence="2" id="KW-0378">Hydrolase</keyword>
<dbReference type="PANTHER" id="PTHR10000">
    <property type="entry name" value="PHOSPHOSERINE PHOSPHATASE"/>
    <property type="match status" value="1"/>
</dbReference>
<evidence type="ECO:0000256" key="2">
    <source>
        <dbReference type="ARBA" id="ARBA00022801"/>
    </source>
</evidence>
<comment type="caution">
    <text evidence="5">The sequence shown here is derived from an EMBL/GenBank/DDBJ whole genome shotgun (WGS) entry which is preliminary data.</text>
</comment>
<protein>
    <submittedName>
        <fullName evidence="5">Mannosyl-3-phosphoglycerate phosphatase</fullName>
    </submittedName>
</protein>
<reference evidence="5 6" key="1">
    <citation type="submission" date="2018-11" db="EMBL/GenBank/DDBJ databases">
        <title>Genomic Encyclopedia of Type Strains, Phase IV (KMG-IV): sequencing the most valuable type-strain genomes for metagenomic binning, comparative biology and taxonomic classification.</title>
        <authorList>
            <person name="Goeker M."/>
        </authorList>
    </citation>
    <scope>NUCLEOTIDE SEQUENCE [LARGE SCALE GENOMIC DNA]</scope>
    <source>
        <strain evidence="5 6">DSM 21945</strain>
    </source>
</reference>
<dbReference type="SFLD" id="SFLDS00003">
    <property type="entry name" value="Haloacid_Dehalogenase"/>
    <property type="match status" value="1"/>
</dbReference>
<accession>A0A3N1PR11</accession>
<organism evidence="5 6">
    <name type="scientific">Gallaecimonas pentaromativorans</name>
    <dbReference type="NCBI Taxonomy" id="584787"/>
    <lineage>
        <taxon>Bacteria</taxon>
        <taxon>Pseudomonadati</taxon>
        <taxon>Pseudomonadota</taxon>
        <taxon>Gammaproteobacteria</taxon>
        <taxon>Enterobacterales</taxon>
        <taxon>Gallaecimonadaceae</taxon>
        <taxon>Gallaecimonas</taxon>
    </lineage>
</organism>
<dbReference type="GO" id="GO:0050531">
    <property type="term" value="F:mannosyl-3-phosphoglycerate phosphatase activity"/>
    <property type="evidence" value="ECO:0007669"/>
    <property type="project" value="InterPro"/>
</dbReference>
<name>A0A3N1PR11_9GAMM</name>
<dbReference type="InterPro" id="IPR023214">
    <property type="entry name" value="HAD_sf"/>
</dbReference>
<keyword evidence="6" id="KW-1185">Reference proteome</keyword>
<evidence type="ECO:0000256" key="4">
    <source>
        <dbReference type="SAM" id="MobiDB-lite"/>
    </source>
</evidence>
<dbReference type="InterPro" id="IPR006381">
    <property type="entry name" value="HAD-SF-IIB-MPGP"/>
</dbReference>
<evidence type="ECO:0000256" key="3">
    <source>
        <dbReference type="ARBA" id="ARBA00022842"/>
    </source>
</evidence>
<dbReference type="RefSeq" id="WP_123420323.1">
    <property type="nucleotide sequence ID" value="NZ_RJUL01000001.1"/>
</dbReference>
<dbReference type="GO" id="GO:0005829">
    <property type="term" value="C:cytosol"/>
    <property type="evidence" value="ECO:0007669"/>
    <property type="project" value="TreeGrafter"/>
</dbReference>
<evidence type="ECO:0000313" key="6">
    <source>
        <dbReference type="Proteomes" id="UP000268033"/>
    </source>
</evidence>
<dbReference type="NCBIfam" id="TIGR01484">
    <property type="entry name" value="HAD-SF-IIB"/>
    <property type="match status" value="1"/>
</dbReference>
<dbReference type="SFLD" id="SFLDG01140">
    <property type="entry name" value="C2.B:_Phosphomannomutase_and_P"/>
    <property type="match status" value="1"/>
</dbReference>
<dbReference type="InterPro" id="IPR006379">
    <property type="entry name" value="HAD-SF_hydro_IIB"/>
</dbReference>
<proteinExistence type="predicted"/>
<dbReference type="InterPro" id="IPR036412">
    <property type="entry name" value="HAD-like_sf"/>
</dbReference>
<dbReference type="EMBL" id="RJUL01000001">
    <property type="protein sequence ID" value="ROQ30438.1"/>
    <property type="molecule type" value="Genomic_DNA"/>
</dbReference>
<sequence length="249" mass="27082">MPEWVVVTDLDGTLLDHHNYSWAPAQPALDRLAELGIPVVLNSSKTRSEIRELQSQLGLSGPFIAENGAILDWGDGQVEGFAEPRQHLLTVLGQLRQQGFAFEGFADWSAQQIAAKTGLSHHGALLAGDREFTEPLEWQGDESSKWAFEQALAGHQLQAQQGGRFFTVMGQYSKAAAFDALRRHYPGARLIALGDSPNDGPMLDAADIAVVIQSARSDQLQPKGPTIRTTAPGPSGWNQAIQDILNHRS</sequence>
<dbReference type="AlphaFoldDB" id="A0A3N1PR11"/>
<dbReference type="GO" id="GO:0051479">
    <property type="term" value="P:mannosylglycerate biosynthetic process"/>
    <property type="evidence" value="ECO:0007669"/>
    <property type="project" value="InterPro"/>
</dbReference>
<dbReference type="Pfam" id="PF08282">
    <property type="entry name" value="Hydrolase_3"/>
    <property type="match status" value="2"/>
</dbReference>
<dbReference type="PANTHER" id="PTHR10000:SF8">
    <property type="entry name" value="HAD SUPERFAMILY HYDROLASE-LIKE, TYPE 3"/>
    <property type="match status" value="1"/>
</dbReference>
<dbReference type="SUPFAM" id="SSF56784">
    <property type="entry name" value="HAD-like"/>
    <property type="match status" value="1"/>
</dbReference>
<dbReference type="Gene3D" id="3.40.50.1000">
    <property type="entry name" value="HAD superfamily/HAD-like"/>
    <property type="match status" value="1"/>
</dbReference>
<dbReference type="SFLD" id="SFLDG01142">
    <property type="entry name" value="C2.B.2:_Mannosyl-3-phosphoglyc"/>
    <property type="match status" value="1"/>
</dbReference>
<evidence type="ECO:0000313" key="5">
    <source>
        <dbReference type="EMBL" id="ROQ30438.1"/>
    </source>
</evidence>
<dbReference type="Proteomes" id="UP000268033">
    <property type="component" value="Unassembled WGS sequence"/>
</dbReference>
<dbReference type="Gene3D" id="3.30.980.20">
    <property type="entry name" value="Putative mannosyl-3-phosphoglycerate phosphatase, domain 2"/>
    <property type="match status" value="1"/>
</dbReference>
<feature type="region of interest" description="Disordered" evidence="4">
    <location>
        <begin position="219"/>
        <end position="238"/>
    </location>
</feature>
<dbReference type="GO" id="GO:0000287">
    <property type="term" value="F:magnesium ion binding"/>
    <property type="evidence" value="ECO:0007669"/>
    <property type="project" value="TreeGrafter"/>
</dbReference>